<dbReference type="InterPro" id="IPR032524">
    <property type="entry name" value="ABC_tran_C"/>
</dbReference>
<dbReference type="AlphaFoldDB" id="A0A7R8XGF8"/>
<dbReference type="Pfam" id="PF00005">
    <property type="entry name" value="ABC_tran"/>
    <property type="match status" value="2"/>
</dbReference>
<keyword evidence="3" id="KW-0547">Nucleotide-binding</keyword>
<evidence type="ECO:0000256" key="1">
    <source>
        <dbReference type="ARBA" id="ARBA00011054"/>
    </source>
</evidence>
<dbReference type="GO" id="GO:0005524">
    <property type="term" value="F:ATP binding"/>
    <property type="evidence" value="ECO:0007669"/>
    <property type="project" value="UniProtKB-KW"/>
</dbReference>
<dbReference type="Gene3D" id="3.40.50.300">
    <property type="entry name" value="P-loop containing nucleotide triphosphate hydrolases"/>
    <property type="match status" value="2"/>
</dbReference>
<protein>
    <recommendedName>
        <fullName evidence="6">ABC transporter domain-containing protein</fullName>
    </recommendedName>
</protein>
<accession>A0A7R8XGF8</accession>
<keyword evidence="4" id="KW-0067">ATP-binding</keyword>
<dbReference type="InterPro" id="IPR037118">
    <property type="entry name" value="Val-tRNA_synth_C_sf"/>
</dbReference>
<dbReference type="Gene3D" id="1.10.287.380">
    <property type="entry name" value="Valyl-tRNA synthetase, C-terminal domain"/>
    <property type="match status" value="1"/>
</dbReference>
<dbReference type="GO" id="GO:0003677">
    <property type="term" value="F:DNA binding"/>
    <property type="evidence" value="ECO:0007669"/>
    <property type="project" value="InterPro"/>
</dbReference>
<organism evidence="7">
    <name type="scientific">Darwinula stevensoni</name>
    <dbReference type="NCBI Taxonomy" id="69355"/>
    <lineage>
        <taxon>Eukaryota</taxon>
        <taxon>Metazoa</taxon>
        <taxon>Ecdysozoa</taxon>
        <taxon>Arthropoda</taxon>
        <taxon>Crustacea</taxon>
        <taxon>Oligostraca</taxon>
        <taxon>Ostracoda</taxon>
        <taxon>Podocopa</taxon>
        <taxon>Podocopida</taxon>
        <taxon>Darwinulocopina</taxon>
        <taxon>Darwinuloidea</taxon>
        <taxon>Darwinulidae</taxon>
        <taxon>Darwinula</taxon>
    </lineage>
</organism>
<evidence type="ECO:0000256" key="3">
    <source>
        <dbReference type="ARBA" id="ARBA00022741"/>
    </source>
</evidence>
<dbReference type="Pfam" id="PF16326">
    <property type="entry name" value="ABC_tran_CTD"/>
    <property type="match status" value="1"/>
</dbReference>
<dbReference type="PANTHER" id="PTHR19211:SF14">
    <property type="entry name" value="ATP-BINDING CASSETTE SUB-FAMILY F MEMBER 1"/>
    <property type="match status" value="1"/>
</dbReference>
<dbReference type="InterPro" id="IPR050611">
    <property type="entry name" value="ABCF"/>
</dbReference>
<proteinExistence type="inferred from homology"/>
<reference evidence="7" key="1">
    <citation type="submission" date="2020-11" db="EMBL/GenBank/DDBJ databases">
        <authorList>
            <person name="Tran Van P."/>
        </authorList>
    </citation>
    <scope>NUCLEOTIDE SEQUENCE</scope>
</reference>
<dbReference type="InterPro" id="IPR017871">
    <property type="entry name" value="ABC_transporter-like_CS"/>
</dbReference>
<dbReference type="InterPro" id="IPR003439">
    <property type="entry name" value="ABC_transporter-like_ATP-bd"/>
</dbReference>
<evidence type="ECO:0000256" key="2">
    <source>
        <dbReference type="ARBA" id="ARBA00022737"/>
    </source>
</evidence>
<name>A0A7R8XGF8_9CRUS</name>
<dbReference type="SUPFAM" id="SSF52540">
    <property type="entry name" value="P-loop containing nucleoside triphosphate hydrolases"/>
    <property type="match status" value="2"/>
</dbReference>
<evidence type="ECO:0000259" key="6">
    <source>
        <dbReference type="PROSITE" id="PS50893"/>
    </source>
</evidence>
<dbReference type="GO" id="GO:0016887">
    <property type="term" value="F:ATP hydrolysis activity"/>
    <property type="evidence" value="ECO:0007669"/>
    <property type="project" value="InterPro"/>
</dbReference>
<dbReference type="PROSITE" id="PS50893">
    <property type="entry name" value="ABC_TRANSPORTER_2"/>
    <property type="match status" value="2"/>
</dbReference>
<dbReference type="CDD" id="cd03221">
    <property type="entry name" value="ABCF_EF-3"/>
    <property type="match status" value="2"/>
</dbReference>
<comment type="similarity">
    <text evidence="1">Belongs to the ABC transporter superfamily. ABCF family. EF3 subfamily.</text>
</comment>
<feature type="coiled-coil region" evidence="5">
    <location>
        <begin position="617"/>
        <end position="679"/>
    </location>
</feature>
<feature type="domain" description="ABC transporter" evidence="6">
    <location>
        <begin position="373"/>
        <end position="587"/>
    </location>
</feature>
<evidence type="ECO:0000313" key="8">
    <source>
        <dbReference type="Proteomes" id="UP000677054"/>
    </source>
</evidence>
<evidence type="ECO:0000256" key="4">
    <source>
        <dbReference type="ARBA" id="ARBA00022840"/>
    </source>
</evidence>
<dbReference type="InterPro" id="IPR003593">
    <property type="entry name" value="AAA+_ATPase"/>
</dbReference>
<dbReference type="PANTHER" id="PTHR19211">
    <property type="entry name" value="ATP-BINDING TRANSPORT PROTEIN-RELATED"/>
    <property type="match status" value="1"/>
</dbReference>
<dbReference type="SMART" id="SM00382">
    <property type="entry name" value="AAA"/>
    <property type="match status" value="2"/>
</dbReference>
<keyword evidence="5" id="KW-0175">Coiled coil</keyword>
<feature type="domain" description="ABC transporter" evidence="6">
    <location>
        <begin position="75"/>
        <end position="306"/>
    </location>
</feature>
<evidence type="ECO:0000313" key="7">
    <source>
        <dbReference type="EMBL" id="CAD7249185.1"/>
    </source>
</evidence>
<dbReference type="InterPro" id="IPR027417">
    <property type="entry name" value="P-loop_NTPase"/>
</dbReference>
<dbReference type="FunFam" id="3.40.50.300:FF:002053">
    <property type="entry name" value="ABC transporter ATP-binding protein"/>
    <property type="match status" value="1"/>
</dbReference>
<dbReference type="EMBL" id="LR901686">
    <property type="protein sequence ID" value="CAD7249185.1"/>
    <property type="molecule type" value="Genomic_DNA"/>
</dbReference>
<keyword evidence="2" id="KW-0677">Repeat</keyword>
<sequence>MEKGNIATNIMPIATGLAPNYRRTLAALIFHTAIFYFNSLLRATIACNGFITRCYALRDMNRFIIGVVQKPSGHFAFAHVTAWPARNRCTCTQHIATLARQQLHPGHKVGLTGANGAGKSSLFAMFRGELHPEKGDFEMPSSWVVAHVAQETPALAMPAIEFVLDGDVELLNLHHRLTDIDGYGAKARAAELLSGLGFSQANLQQAVSTFSGGWRVRLNLARALMCRSDLLLLDEPTNHLDLDAVIWLEGWLQSYRGTLLLISHDRDFLDAIVNHIAHIEQQTLTLYKGGYSDFERQRAEKLALQQAMFEKQQRKVAHLHSYIDRFRVQATKARQAQSRIKALERMEMISAAHVDSQFSFEFRTPIAAPDPLLVLDNMSVGYGDRPLISNIELAIRPNERIGLLGKNGAGKTTLIKLLAHELEPLSGKRVEGKDLNIGYFAQHQLEQLRPYESPLQHMMKLDPLTREQEHLNYLGGFDFKGDMARSPCENFSGGEKSRLALALLIWTRPNLLLLDEPTNHLDLEMRHALTLALQDFEGGVILVSHDRALLRATCDEFILVADGKAQPFDSDLEGYSAWLNEQRLKEKQANAAVTEEKPSNNNRAANKAERQARIAERRPLLKEIEQIERNMAQWQTEKTACDNRLNDAALYTQTDKTELQNLLKQQAELATKLESAEERWLVLHEQLEAMPAID</sequence>
<dbReference type="Proteomes" id="UP000677054">
    <property type="component" value="Unassembled WGS sequence"/>
</dbReference>
<dbReference type="FunFam" id="3.40.50.300:FF:000011">
    <property type="entry name" value="Putative ABC transporter ATP-binding component"/>
    <property type="match status" value="1"/>
</dbReference>
<dbReference type="Pfam" id="PF12848">
    <property type="entry name" value="ABC_tran_Xtn"/>
    <property type="match status" value="1"/>
</dbReference>
<dbReference type="OrthoDB" id="8299765at2759"/>
<dbReference type="PROSITE" id="PS00211">
    <property type="entry name" value="ABC_TRANSPORTER_1"/>
    <property type="match status" value="2"/>
</dbReference>
<gene>
    <name evidence="7" type="ORF">DSTB1V02_LOCUS8984</name>
</gene>
<keyword evidence="8" id="KW-1185">Reference proteome</keyword>
<dbReference type="EMBL" id="CAJPEV010002169">
    <property type="protein sequence ID" value="CAG0895962.1"/>
    <property type="molecule type" value="Genomic_DNA"/>
</dbReference>
<evidence type="ECO:0000256" key="5">
    <source>
        <dbReference type="SAM" id="Coils"/>
    </source>
</evidence>
<dbReference type="InterPro" id="IPR032781">
    <property type="entry name" value="ABC_tran_Xtn"/>
</dbReference>